<feature type="compositionally biased region" description="Low complexity" evidence="6">
    <location>
        <begin position="982"/>
        <end position="997"/>
    </location>
</feature>
<evidence type="ECO:0000256" key="3">
    <source>
        <dbReference type="ARBA" id="ARBA00023163"/>
    </source>
</evidence>
<feature type="region of interest" description="Disordered" evidence="6">
    <location>
        <begin position="1037"/>
        <end position="1075"/>
    </location>
</feature>
<feature type="compositionally biased region" description="Polar residues" evidence="6">
    <location>
        <begin position="1155"/>
        <end position="1168"/>
    </location>
</feature>
<evidence type="ECO:0000256" key="5">
    <source>
        <dbReference type="PROSITE-ProRule" id="PRU00042"/>
    </source>
</evidence>
<feature type="region of interest" description="Disordered" evidence="6">
    <location>
        <begin position="470"/>
        <end position="497"/>
    </location>
</feature>
<keyword evidence="3" id="KW-0804">Transcription</keyword>
<sequence length="1757" mass="193822">MFQPMHFRKTAKELGMDPATYEKEYNYFLAKLKKFHESKGSPFRRLPWLGGQFLDLYLLYKKVTSYGGWIKVTEDKKWRDIAEVFNLPSTCTNAAFALRQHYSRYLETYERINFFGEDVEDVMSSGRPHTPVSVLPGIGPSEYTSPGTTVDITRNFEKLVLSLECGLPNEVDFAINICMLLSNVNNSVFNLTKAPAIMDMLLGHVGVFIEDSHGLKDVYNEWYQKTERDFVKFWRETLEVEEFRDILCGGQEKTEDSEEQLFNPGKTYGVNSVEAQRVAQVCMILYNFSFDETNAEILASHSSCLRLLMLCICNQMGYLQSLAWNTLCNLAEKMKLEPVVSKNTQILFRILHYFLEDKDRFKVIKAMDVLGKLCIREDNDEVIESALEIQGYESLLKILIIPDVQLVVGSLEALYNISGVGQETSYQIASVDHGVDILVCMATLDVEFLGPQALSEVIVIENRLPMTRPRPIHSPPAVGGPPSPSPASPQTPSVSTRNEVDAEGFTVKWLQATYEALPSGTVSRIDLYADYLSSCSRLARIGILNASAFNRIVKFVFPDAQLRRFPAGNQLQYALFGIRRRANPLPVHSSVDQQVAPTPPPQVMASQASGTPSRVMGTPSGAFHQDISRAPTPPTPGCNSPNWNQGVPQRPVPQGVNVARQTPPSPSGPFPGNLQNGGFNQGTPIQKVQRRPNLPGQQVIGQETGLSNVQQQNVGQQTQVTAGQMMRPQGPFPNQQQQAVTQRPMFNAQNQVPVQQPNLQKTIPSNAVCQQSGNMSQVGLPQIPTGQWQQNAVVSQGTTFQGTPIKAIQPNSMTVQQPVNSKPSAQVMQCQNMQGQAIQAQVTQVQAMQSHTMQSHTMQGQMLQGQAMHVQTMQGQAMQGQAQGFQRPMHSATSMPTPIQPRPPQMPAQAMTTQNSQLGLQAQQLVQQRQQVARMPSNQRPSLNNMMQRPGSPGMPPRIAPRGNMFSRHQQGLVPIRPAPPVSVQSPSPSSSQPGPGHNERSHNGPPPLGIQRPYQFRPQRPIQGQEVQRLPQGAQLQGFQQVQKAQDPRNSSQPFMGRPRAAQPQMGPNQGMGGFPVRNSGPIAIAPKPAVDQSVSAMPTTCDTQQRSSDGIVLIAREEKAEDILTSDILKNSEEQRIIVVENTNNIQKNKMNHQTASSIPNLNNIPEHQGTTKRDFKSRQSNENLNSEGLVTPDQVDHNGHDSCLSDPKRIRLDGTNVTNNIEDSSSLDCTTDEPSGLVNGDVRNDSRNKLMDKLLGKDLHMPLNGVCDINSSDLDLMATEGERLSGSNSKASSPDIFDSENNSDFGKYLEESDTDTGLFSDVILGDLRLDSVETDPKSKTNEQHKNIPSLPDLGYLAVAQELRNPSSLPSKLPSSIDVPVAFSKGAQNSLPEKVPITAVSAIRPQQQRAPGPNEIVLGRYGNQTDGFQGRPQLLNHDGRPSTSWNGPVRPQFPPSYQSSVQNNNTQAQNIRQTGHQQLNAILEHRTKALVTPRMPVTETQEIRQFAPQQQTPLSKPSETPTNGIPDTHPISGCPGLPVSTATSSTTPIDGGTQIPRTVIGSPPVETVKPFRCKWANCTSAFDSSKQLFNHVVSAHVPRDSLVLTCMWENCVPVRRSRSSLLFHLQQRHSGPTPVNAPPTPQPQATPTPTPTTQHNPSYFPAYRLLARMMGALQEEEESPLTKTIRLTSALVLRNIAQYSAVARSHLRRHERLLSEVAMSNSEAAHAVAACLSELSPHRKTTEDSNNTFIWAFDR</sequence>
<feature type="compositionally biased region" description="Pro residues" evidence="6">
    <location>
        <begin position="1637"/>
        <end position="1652"/>
    </location>
</feature>
<dbReference type="InterPro" id="IPR052406">
    <property type="entry name" value="Chromatin_Remodeling_Comp"/>
</dbReference>
<keyword evidence="1" id="KW-0156">Chromatin regulator</keyword>
<feature type="domain" description="C2H2-type" evidence="7">
    <location>
        <begin position="1573"/>
        <end position="1603"/>
    </location>
</feature>
<dbReference type="PROSITE" id="PS00028">
    <property type="entry name" value="ZINC_FINGER_C2H2_1"/>
    <property type="match status" value="1"/>
</dbReference>
<dbReference type="GO" id="GO:0003677">
    <property type="term" value="F:DNA binding"/>
    <property type="evidence" value="ECO:0007669"/>
    <property type="project" value="InterPro"/>
</dbReference>
<gene>
    <name evidence="11" type="primary">LOC116298096</name>
</gene>
<evidence type="ECO:0000313" key="10">
    <source>
        <dbReference type="Proteomes" id="UP000515163"/>
    </source>
</evidence>
<keyword evidence="2" id="KW-0805">Transcription regulation</keyword>
<dbReference type="Gene3D" id="1.10.10.10">
    <property type="entry name" value="Winged helix-like DNA-binding domain superfamily/Winged helix DNA-binding domain"/>
    <property type="match status" value="1"/>
</dbReference>
<dbReference type="InterPro" id="IPR003150">
    <property type="entry name" value="DNA-bd_RFX"/>
</dbReference>
<dbReference type="InterPro" id="IPR036390">
    <property type="entry name" value="WH_DNA-bd_sf"/>
</dbReference>
<dbReference type="OrthoDB" id="338531at2759"/>
<feature type="region of interest" description="Disordered" evidence="6">
    <location>
        <begin position="888"/>
        <end position="915"/>
    </location>
</feature>
<dbReference type="Pfam" id="PF02257">
    <property type="entry name" value="RFX_DNA_binding"/>
    <property type="match status" value="1"/>
</dbReference>
<dbReference type="InterPro" id="IPR036388">
    <property type="entry name" value="WH-like_DNA-bd_sf"/>
</dbReference>
<dbReference type="InParanoid" id="A0A6P8IBT2"/>
<dbReference type="CDD" id="cd16866">
    <property type="entry name" value="ARID_ARID2"/>
    <property type="match status" value="1"/>
</dbReference>
<evidence type="ECO:0000256" key="6">
    <source>
        <dbReference type="SAM" id="MobiDB-lite"/>
    </source>
</evidence>
<keyword evidence="5" id="KW-0479">Metal-binding</keyword>
<dbReference type="Gene3D" id="1.25.10.10">
    <property type="entry name" value="Leucine-rich Repeat Variant"/>
    <property type="match status" value="1"/>
</dbReference>
<evidence type="ECO:0000256" key="2">
    <source>
        <dbReference type="ARBA" id="ARBA00023015"/>
    </source>
</evidence>
<evidence type="ECO:0000259" key="8">
    <source>
        <dbReference type="PROSITE" id="PS51011"/>
    </source>
</evidence>
<dbReference type="PROSITE" id="PS51011">
    <property type="entry name" value="ARID"/>
    <property type="match status" value="1"/>
</dbReference>
<feature type="region of interest" description="Disordered" evidence="6">
    <location>
        <begin position="1629"/>
        <end position="1658"/>
    </location>
</feature>
<dbReference type="SMART" id="SM00501">
    <property type="entry name" value="BRIGHT"/>
    <property type="match status" value="1"/>
</dbReference>
<dbReference type="KEGG" id="aten:116298096"/>
<dbReference type="Gene3D" id="1.10.150.60">
    <property type="entry name" value="ARID DNA-binding domain"/>
    <property type="match status" value="1"/>
</dbReference>
<keyword evidence="10" id="KW-1185">Reference proteome</keyword>
<dbReference type="InterPro" id="IPR016024">
    <property type="entry name" value="ARM-type_fold"/>
</dbReference>
<dbReference type="PROSITE" id="PS51526">
    <property type="entry name" value="RFX_DBD"/>
    <property type="match status" value="1"/>
</dbReference>
<dbReference type="RefSeq" id="XP_031562325.1">
    <property type="nucleotide sequence ID" value="XM_031706465.1"/>
</dbReference>
<feature type="compositionally biased region" description="Basic and acidic residues" evidence="6">
    <location>
        <begin position="1172"/>
        <end position="1182"/>
    </location>
</feature>
<accession>A0A6P8IBT2</accession>
<dbReference type="InterPro" id="IPR013087">
    <property type="entry name" value="Znf_C2H2_type"/>
</dbReference>
<feature type="compositionally biased region" description="Low complexity" evidence="6">
    <location>
        <begin position="1037"/>
        <end position="1046"/>
    </location>
</feature>
<dbReference type="PANTHER" id="PTHR22970">
    <property type="entry name" value="AT-RICH INTERACTIVE DOMAIN-CONTAINING PROTEIN 2"/>
    <property type="match status" value="1"/>
</dbReference>
<dbReference type="InterPro" id="IPR001606">
    <property type="entry name" value="ARID_dom"/>
</dbReference>
<reference evidence="11" key="1">
    <citation type="submission" date="2025-08" db="UniProtKB">
        <authorList>
            <consortium name="RefSeq"/>
        </authorList>
    </citation>
    <scope>IDENTIFICATION</scope>
    <source>
        <tissue evidence="11">Tentacle</tissue>
    </source>
</reference>
<keyword evidence="5" id="KW-0862">Zinc</keyword>
<dbReference type="FunCoup" id="A0A6P8IBT2">
    <property type="interactions" value="2867"/>
</dbReference>
<dbReference type="Gene3D" id="3.30.160.60">
    <property type="entry name" value="Classic Zinc Finger"/>
    <property type="match status" value="1"/>
</dbReference>
<evidence type="ECO:0000313" key="11">
    <source>
        <dbReference type="RefSeq" id="XP_031562325.1"/>
    </source>
</evidence>
<evidence type="ECO:0000256" key="4">
    <source>
        <dbReference type="ARBA" id="ARBA00023242"/>
    </source>
</evidence>
<feature type="compositionally biased region" description="Polar residues" evidence="6">
    <location>
        <begin position="936"/>
        <end position="947"/>
    </location>
</feature>
<proteinExistence type="predicted"/>
<keyword evidence="5" id="KW-0863">Zinc-finger</keyword>
<dbReference type="GO" id="GO:0008270">
    <property type="term" value="F:zinc ion binding"/>
    <property type="evidence" value="ECO:0007669"/>
    <property type="project" value="UniProtKB-KW"/>
</dbReference>
<feature type="region of interest" description="Disordered" evidence="6">
    <location>
        <begin position="590"/>
        <end position="614"/>
    </location>
</feature>
<protein>
    <submittedName>
        <fullName evidence="11">AT-rich interactive domain-containing protein 2-like</fullName>
    </submittedName>
</protein>
<dbReference type="GO" id="GO:0006355">
    <property type="term" value="P:regulation of DNA-templated transcription"/>
    <property type="evidence" value="ECO:0007669"/>
    <property type="project" value="InterPro"/>
</dbReference>
<feature type="compositionally biased region" description="Pro residues" evidence="6">
    <location>
        <begin position="472"/>
        <end position="489"/>
    </location>
</feature>
<dbReference type="SUPFAM" id="SSF48371">
    <property type="entry name" value="ARM repeat"/>
    <property type="match status" value="1"/>
</dbReference>
<dbReference type="InterPro" id="IPR036431">
    <property type="entry name" value="ARID_dom_sf"/>
</dbReference>
<feature type="domain" description="RFX-type winged-helix" evidence="9">
    <location>
        <begin position="506"/>
        <end position="582"/>
    </location>
</feature>
<feature type="domain" description="ARID" evidence="8">
    <location>
        <begin position="22"/>
        <end position="114"/>
    </location>
</feature>
<dbReference type="GO" id="GO:0006325">
    <property type="term" value="P:chromatin organization"/>
    <property type="evidence" value="ECO:0007669"/>
    <property type="project" value="UniProtKB-KW"/>
</dbReference>
<name>A0A6P8IBT2_ACTTE</name>
<dbReference type="PROSITE" id="PS50157">
    <property type="entry name" value="ZINC_FINGER_C2H2_2"/>
    <property type="match status" value="1"/>
</dbReference>
<evidence type="ECO:0000259" key="9">
    <source>
        <dbReference type="PROSITE" id="PS51526"/>
    </source>
</evidence>
<evidence type="ECO:0000259" key="7">
    <source>
        <dbReference type="PROSITE" id="PS50157"/>
    </source>
</evidence>
<dbReference type="InterPro" id="IPR011989">
    <property type="entry name" value="ARM-like"/>
</dbReference>
<feature type="region of interest" description="Disordered" evidence="6">
    <location>
        <begin position="1155"/>
        <end position="1210"/>
    </location>
</feature>
<dbReference type="SUPFAM" id="SSF46774">
    <property type="entry name" value="ARID-like"/>
    <property type="match status" value="1"/>
</dbReference>
<dbReference type="SMART" id="SM01014">
    <property type="entry name" value="ARID"/>
    <property type="match status" value="1"/>
</dbReference>
<evidence type="ECO:0000256" key="1">
    <source>
        <dbReference type="ARBA" id="ARBA00022853"/>
    </source>
</evidence>
<dbReference type="Proteomes" id="UP000515163">
    <property type="component" value="Unplaced"/>
</dbReference>
<dbReference type="PANTHER" id="PTHR22970:SF14">
    <property type="entry name" value="AT-RICH INTERACTIVE DOMAIN-CONTAINING PROTEIN 2"/>
    <property type="match status" value="1"/>
</dbReference>
<dbReference type="GeneID" id="116298096"/>
<keyword evidence="4" id="KW-0539">Nucleus</keyword>
<feature type="region of interest" description="Disordered" evidence="6">
    <location>
        <begin position="930"/>
        <end position="1015"/>
    </location>
</feature>
<dbReference type="SMART" id="SM00355">
    <property type="entry name" value="ZnF_C2H2"/>
    <property type="match status" value="2"/>
</dbReference>
<dbReference type="SUPFAM" id="SSF46785">
    <property type="entry name" value="Winged helix' DNA-binding domain"/>
    <property type="match status" value="1"/>
</dbReference>
<organism evidence="10 11">
    <name type="scientific">Actinia tenebrosa</name>
    <name type="common">Australian red waratah sea anemone</name>
    <dbReference type="NCBI Taxonomy" id="6105"/>
    <lineage>
        <taxon>Eukaryota</taxon>
        <taxon>Metazoa</taxon>
        <taxon>Cnidaria</taxon>
        <taxon>Anthozoa</taxon>
        <taxon>Hexacorallia</taxon>
        <taxon>Actiniaria</taxon>
        <taxon>Actiniidae</taxon>
        <taxon>Actinia</taxon>
    </lineage>
</organism>
<dbReference type="Pfam" id="PF01388">
    <property type="entry name" value="ARID"/>
    <property type="match status" value="1"/>
</dbReference>